<comment type="caution">
    <text evidence="1">The sequence shown here is derived from an EMBL/GenBank/DDBJ whole genome shotgun (WGS) entry which is preliminary data.</text>
</comment>
<dbReference type="RefSeq" id="WP_118319730.1">
    <property type="nucleotide sequence ID" value="NZ_QRVM01000012.1"/>
</dbReference>
<protein>
    <recommendedName>
        <fullName evidence="3">DUF4062 domain-containing protein</fullName>
    </recommendedName>
</protein>
<evidence type="ECO:0008006" key="3">
    <source>
        <dbReference type="Google" id="ProtNLM"/>
    </source>
</evidence>
<evidence type="ECO:0000313" key="2">
    <source>
        <dbReference type="Proteomes" id="UP000285274"/>
    </source>
</evidence>
<name>A0A412J5F2_9FIRM</name>
<dbReference type="InterPro" id="IPR016024">
    <property type="entry name" value="ARM-type_fold"/>
</dbReference>
<gene>
    <name evidence="1" type="ORF">DWX92_04150</name>
</gene>
<dbReference type="EMBL" id="QRVM01000012">
    <property type="protein sequence ID" value="RGS47523.1"/>
    <property type="molecule type" value="Genomic_DNA"/>
</dbReference>
<evidence type="ECO:0000313" key="1">
    <source>
        <dbReference type="EMBL" id="RGS47523.1"/>
    </source>
</evidence>
<sequence length="952" mass="109571">MGVRLTSISTPIGGASWEYTKAEERSTPLLISPGQKIKVFISSICGVEKYDKVRAELKTAIESTQLADVYTFESKGASTLPAGDHYKLALKDSDICIFLIDNADGIKQGVQAEIDVVKKYNIKALYYFCDEIQKEKTVLEQSLMGAHFAKSKTVHSFSELSQDSAKALIDDIVAVFHYYCTGRIVLNSGETDEIQAVDVVGTEKYQLPTIPKSTLKNVDKCKDYFLKFVLGYSRDRYLGEDEKTSEFDDWAIQFLPILFEGKSIKHFNVAMYLDTLKAQQDDGHYQVVQIRWQAIQAYFSGDIEKCVGHLETALSLAKETKQPTWVIKDILVDLRNQHWTYCTAKNQFYDSTAQKELTESREELYYPILDRIHESLHEKYIEGLYKKKTESPYSVTIGNNLDQYGQMLASSLIVSMYNGSLTHILLIYEKLRNFIFYLNCKFDDWIFRLNLYKLAIFAGKEKEIKGIQNTYPEILNQLTAAEAESIMAFCQNHPIKYKKLTSQLLAFGSVGDFLNDKSYKSCEKYIIGEIKSWLNSDTPVVVIGQHIFKCLSGVAYRMSQDMLSEICCQFIDSQYRRWYRDMFKFIANYIDLRKMSTDSATALVEHINCVLDSEKEREQIKYYPYFLCVLRKQNRALTEKMDKKIAEHLSSFYESTYKLETTEDENQDMPVFVKEYVERIQKSNETQGKDGVYFDNYSREIATVRSILLGKEFKCDVDTMDKLISAVSDTLMVSKEGISTKLDAIALLICIVVKYPEDYMRNKGVYEKLFEQQKTIEVTDNSIISSNIDSISLKIGLQILYTAMGKDVYAEILELMPYIQGDVATTIAVTHLIVEYLEISDNIMFPSKVEAIILQNVLQWLHSEYADIRWNATRILLTMSRNPENYGIVNHQLVNLIDSNSVYIKNLIMRHIHKINGISKETKEYIISKCNKDANYVVRMVCNEVQKDIYEE</sequence>
<proteinExistence type="predicted"/>
<dbReference type="Proteomes" id="UP000285274">
    <property type="component" value="Unassembled WGS sequence"/>
</dbReference>
<organism evidence="1 2">
    <name type="scientific">Holdemanella biformis</name>
    <dbReference type="NCBI Taxonomy" id="1735"/>
    <lineage>
        <taxon>Bacteria</taxon>
        <taxon>Bacillati</taxon>
        <taxon>Bacillota</taxon>
        <taxon>Erysipelotrichia</taxon>
        <taxon>Erysipelotrichales</taxon>
        <taxon>Erysipelotrichaceae</taxon>
        <taxon>Holdemanella</taxon>
    </lineage>
</organism>
<accession>A0A412J5F2</accession>
<dbReference type="SUPFAM" id="SSF48371">
    <property type="entry name" value="ARM repeat"/>
    <property type="match status" value="1"/>
</dbReference>
<dbReference type="AlphaFoldDB" id="A0A412J5F2"/>
<reference evidence="1 2" key="1">
    <citation type="submission" date="2018-08" db="EMBL/GenBank/DDBJ databases">
        <title>A genome reference for cultivated species of the human gut microbiota.</title>
        <authorList>
            <person name="Zou Y."/>
            <person name="Xue W."/>
            <person name="Luo G."/>
        </authorList>
    </citation>
    <scope>NUCLEOTIDE SEQUENCE [LARGE SCALE GENOMIC DNA]</scope>
    <source>
        <strain evidence="1 2">AF22-10AC</strain>
    </source>
</reference>